<evidence type="ECO:0000313" key="3">
    <source>
        <dbReference type="Proteomes" id="UP000721844"/>
    </source>
</evidence>
<dbReference type="InterPro" id="IPR011335">
    <property type="entry name" value="Restrct_endonuc-II-like"/>
</dbReference>
<name>A0A963Z6W3_9PROT</name>
<proteinExistence type="predicted"/>
<evidence type="ECO:0000259" key="1">
    <source>
        <dbReference type="Pfam" id="PF05685"/>
    </source>
</evidence>
<dbReference type="EMBL" id="JAESVA010000018">
    <property type="protein sequence ID" value="MCB8883930.1"/>
    <property type="molecule type" value="Genomic_DNA"/>
</dbReference>
<protein>
    <submittedName>
        <fullName evidence="2">Uma2 family endonuclease</fullName>
    </submittedName>
</protein>
<dbReference type="GO" id="GO:0004519">
    <property type="term" value="F:endonuclease activity"/>
    <property type="evidence" value="ECO:0007669"/>
    <property type="project" value="UniProtKB-KW"/>
</dbReference>
<dbReference type="RefSeq" id="WP_227310671.1">
    <property type="nucleotide sequence ID" value="NZ_JAESVA010000018.1"/>
</dbReference>
<gene>
    <name evidence="2" type="ORF">ACELLULO517_27030</name>
</gene>
<dbReference type="SUPFAM" id="SSF52980">
    <property type="entry name" value="Restriction endonuclease-like"/>
    <property type="match status" value="1"/>
</dbReference>
<dbReference type="AlphaFoldDB" id="A0A963Z6W3"/>
<feature type="domain" description="Putative restriction endonuclease" evidence="1">
    <location>
        <begin position="12"/>
        <end position="175"/>
    </location>
</feature>
<dbReference type="Gene3D" id="3.90.1570.10">
    <property type="entry name" value="tt1808, chain A"/>
    <property type="match status" value="1"/>
</dbReference>
<keyword evidence="2" id="KW-0378">Hydrolase</keyword>
<dbReference type="InterPro" id="IPR012296">
    <property type="entry name" value="Nuclease_put_TT1808"/>
</dbReference>
<evidence type="ECO:0000313" key="2">
    <source>
        <dbReference type="EMBL" id="MCB8883930.1"/>
    </source>
</evidence>
<organism evidence="2 3">
    <name type="scientific">Acidisoma cellulosilyticum</name>
    <dbReference type="NCBI Taxonomy" id="2802395"/>
    <lineage>
        <taxon>Bacteria</taxon>
        <taxon>Pseudomonadati</taxon>
        <taxon>Pseudomonadota</taxon>
        <taxon>Alphaproteobacteria</taxon>
        <taxon>Acetobacterales</taxon>
        <taxon>Acidocellaceae</taxon>
        <taxon>Acidisoma</taxon>
    </lineage>
</organism>
<comment type="caution">
    <text evidence="2">The sequence shown here is derived from an EMBL/GenBank/DDBJ whole genome shotgun (WGS) entry which is preliminary data.</text>
</comment>
<keyword evidence="2" id="KW-0540">Nuclease</keyword>
<keyword evidence="2" id="KW-0255">Endonuclease</keyword>
<dbReference type="PANTHER" id="PTHR36558">
    <property type="entry name" value="GLR1098 PROTEIN"/>
    <property type="match status" value="1"/>
</dbReference>
<accession>A0A963Z6W3</accession>
<dbReference type="InterPro" id="IPR008538">
    <property type="entry name" value="Uma2"/>
</dbReference>
<dbReference type="Pfam" id="PF05685">
    <property type="entry name" value="Uma2"/>
    <property type="match status" value="1"/>
</dbReference>
<dbReference type="Proteomes" id="UP000721844">
    <property type="component" value="Unassembled WGS sequence"/>
</dbReference>
<sequence>MNAPLRKPWTQEEFFSWAERQEGHFEFDGLRPVAMTGGTGGHSMIGGNLFFALRSRLNGSSCLHLGSDAGVETINNAVRYPDAVVTCTKFDPNVRKIPGIVVVFEVLSPSSGATDRVVKVREYAAVSSIRRYVILEATAVGLLVLERSSLEQAWQTTALSNGDILRMPEIGIEIPVAEIYEGIEFADQDNQDS</sequence>
<dbReference type="PANTHER" id="PTHR36558:SF1">
    <property type="entry name" value="RESTRICTION ENDONUCLEASE DOMAIN-CONTAINING PROTEIN-RELATED"/>
    <property type="match status" value="1"/>
</dbReference>
<keyword evidence="3" id="KW-1185">Reference proteome</keyword>
<reference evidence="2 3" key="1">
    <citation type="journal article" date="2021" name="Microorganisms">
        <title>Acidisoma silvae sp. nov. and Acidisomacellulosilytica sp. nov., Two Acidophilic Bacteria Isolated from Decaying Wood, Hydrolyzing Cellulose and Producing Poly-3-hydroxybutyrate.</title>
        <authorList>
            <person name="Mieszkin S."/>
            <person name="Pouder E."/>
            <person name="Uroz S."/>
            <person name="Simon-Colin C."/>
            <person name="Alain K."/>
        </authorList>
    </citation>
    <scope>NUCLEOTIDE SEQUENCE [LARGE SCALE GENOMIC DNA]</scope>
    <source>
        <strain evidence="2 3">HW T5.17</strain>
    </source>
</reference>
<dbReference type="CDD" id="cd06260">
    <property type="entry name" value="DUF820-like"/>
    <property type="match status" value="1"/>
</dbReference>